<keyword evidence="3" id="KW-1185">Reference proteome</keyword>
<evidence type="ECO:0000256" key="1">
    <source>
        <dbReference type="ARBA" id="ARBA00022737"/>
    </source>
</evidence>
<dbReference type="Proteomes" id="UP000515124">
    <property type="component" value="Unplaced"/>
</dbReference>
<evidence type="ECO:0000313" key="4">
    <source>
        <dbReference type="RefSeq" id="XP_021822139.1"/>
    </source>
</evidence>
<dbReference type="RefSeq" id="XP_021822139.1">
    <property type="nucleotide sequence ID" value="XM_021966447.1"/>
</dbReference>
<dbReference type="InterPro" id="IPR046848">
    <property type="entry name" value="E_motif"/>
</dbReference>
<proteinExistence type="predicted"/>
<dbReference type="GO" id="GO:0009451">
    <property type="term" value="P:RNA modification"/>
    <property type="evidence" value="ECO:0007669"/>
    <property type="project" value="InterPro"/>
</dbReference>
<reference evidence="4" key="1">
    <citation type="submission" date="2025-08" db="UniProtKB">
        <authorList>
            <consortium name="RefSeq"/>
        </authorList>
    </citation>
    <scope>IDENTIFICATION</scope>
</reference>
<sequence length="459" mass="51929">MQSLVNLSNHLIKPRNHASCWFVQNFNSWVKAIRNAPSPHEALGIYCQMQRQSVPFDSFSMLLTLKACTQLKNDAVIQHLHAHILKLGFRSDLYVASAFLNAHSLASLEDACVLFDEMPDKNTVTWNIMISGYLRSGDVKRARLVFEEMPLRDIASFSAMISGYVQNGNHKHALLLFRSMVMNENEGLRPDRGIAVSVLSSCAHMGTRGLLLGKSVHGFMVKNHWELNVELGTTLVDMYAKCRSLKGAARVFELMQERSVTSWTALICGSAQHGCSRAAFSLFGKMQQAGVRPSEQTFTGILSACMHKGLVEEGRKYFKLMEASGLEPTIQHYGCMVHLYCKAGLLEEAYEVIKKMRLEPDIYVWESFLYACMKHKRYEMAERVAEHAMKMVKPGNNDRRYSLVSDLYALGGKWDDADRVRNLMVKQNVRKVKGSRFVRTDSRMLPFHLSSGNSWDLPG</sequence>
<feature type="repeat" description="PPR" evidence="2">
    <location>
        <begin position="259"/>
        <end position="293"/>
    </location>
</feature>
<dbReference type="KEGG" id="pavi:110763622"/>
<dbReference type="NCBIfam" id="TIGR00756">
    <property type="entry name" value="PPR"/>
    <property type="match status" value="5"/>
</dbReference>
<dbReference type="Gene3D" id="1.25.40.10">
    <property type="entry name" value="Tetratricopeptide repeat domain"/>
    <property type="match status" value="3"/>
</dbReference>
<protein>
    <submittedName>
        <fullName evidence="4">Pentatricopeptide repeat-containing protein At5g66520-like</fullName>
    </submittedName>
</protein>
<feature type="repeat" description="PPR" evidence="2">
    <location>
        <begin position="329"/>
        <end position="359"/>
    </location>
</feature>
<accession>A0A6P5T4P3</accession>
<dbReference type="Pfam" id="PF01535">
    <property type="entry name" value="PPR"/>
    <property type="match status" value="2"/>
</dbReference>
<feature type="repeat" description="PPR" evidence="2">
    <location>
        <begin position="122"/>
        <end position="156"/>
    </location>
</feature>
<dbReference type="AlphaFoldDB" id="A0A6P5T4P3"/>
<dbReference type="Pfam" id="PF20431">
    <property type="entry name" value="E_motif"/>
    <property type="match status" value="1"/>
</dbReference>
<dbReference type="Pfam" id="PF13041">
    <property type="entry name" value="PPR_2"/>
    <property type="match status" value="1"/>
</dbReference>
<dbReference type="InterPro" id="IPR046960">
    <property type="entry name" value="PPR_At4g14850-like_plant"/>
</dbReference>
<dbReference type="PROSITE" id="PS51375">
    <property type="entry name" value="PPR"/>
    <property type="match status" value="4"/>
</dbReference>
<dbReference type="PANTHER" id="PTHR47926:SF452">
    <property type="entry name" value="PENTATRICOPEPTIDE REPEAT-CONTAINING PROTEIN"/>
    <property type="match status" value="1"/>
</dbReference>
<name>A0A6P5T4P3_PRUAV</name>
<dbReference type="InterPro" id="IPR002885">
    <property type="entry name" value="PPR_rpt"/>
</dbReference>
<organism evidence="3 4">
    <name type="scientific">Prunus avium</name>
    <name type="common">Cherry</name>
    <name type="synonym">Cerasus avium</name>
    <dbReference type="NCBI Taxonomy" id="42229"/>
    <lineage>
        <taxon>Eukaryota</taxon>
        <taxon>Viridiplantae</taxon>
        <taxon>Streptophyta</taxon>
        <taxon>Embryophyta</taxon>
        <taxon>Tracheophyta</taxon>
        <taxon>Spermatophyta</taxon>
        <taxon>Magnoliopsida</taxon>
        <taxon>eudicotyledons</taxon>
        <taxon>Gunneridae</taxon>
        <taxon>Pentapetalae</taxon>
        <taxon>rosids</taxon>
        <taxon>fabids</taxon>
        <taxon>Rosales</taxon>
        <taxon>Rosaceae</taxon>
        <taxon>Amygdaloideae</taxon>
        <taxon>Amygdaleae</taxon>
        <taxon>Prunus</taxon>
    </lineage>
</organism>
<dbReference type="InterPro" id="IPR011990">
    <property type="entry name" value="TPR-like_helical_dom_sf"/>
</dbReference>
<dbReference type="Pfam" id="PF12854">
    <property type="entry name" value="PPR_1"/>
    <property type="match status" value="1"/>
</dbReference>
<dbReference type="PANTHER" id="PTHR47926">
    <property type="entry name" value="PENTATRICOPEPTIDE REPEAT-CONTAINING PROTEIN"/>
    <property type="match status" value="1"/>
</dbReference>
<evidence type="ECO:0000313" key="3">
    <source>
        <dbReference type="Proteomes" id="UP000515124"/>
    </source>
</evidence>
<feature type="repeat" description="PPR" evidence="2">
    <location>
        <begin position="294"/>
        <end position="328"/>
    </location>
</feature>
<dbReference type="GeneID" id="110763622"/>
<dbReference type="FunFam" id="1.25.40.10:FF:000790">
    <property type="entry name" value="Pentatricopeptide repeat-containing protein"/>
    <property type="match status" value="1"/>
</dbReference>
<dbReference type="GO" id="GO:0003723">
    <property type="term" value="F:RNA binding"/>
    <property type="evidence" value="ECO:0007669"/>
    <property type="project" value="InterPro"/>
</dbReference>
<gene>
    <name evidence="4" type="primary">LOC110763622</name>
</gene>
<evidence type="ECO:0000256" key="2">
    <source>
        <dbReference type="PROSITE-ProRule" id="PRU00708"/>
    </source>
</evidence>
<keyword evidence="1" id="KW-0677">Repeat</keyword>